<gene>
    <name evidence="3" type="ORF">CC78DRAFT_453198</name>
</gene>
<feature type="compositionally biased region" description="Basic and acidic residues" evidence="1">
    <location>
        <begin position="307"/>
        <end position="317"/>
    </location>
</feature>
<dbReference type="InterPro" id="IPR013087">
    <property type="entry name" value="Znf_C2H2_type"/>
</dbReference>
<protein>
    <recommendedName>
        <fullName evidence="2">C2H2-type domain-containing protein</fullName>
    </recommendedName>
</protein>
<dbReference type="SUPFAM" id="SSF57667">
    <property type="entry name" value="beta-beta-alpha zinc fingers"/>
    <property type="match status" value="1"/>
</dbReference>
<dbReference type="OrthoDB" id="6079484at2759"/>
<organism evidence="3 4">
    <name type="scientific">Lojkania enalia</name>
    <dbReference type="NCBI Taxonomy" id="147567"/>
    <lineage>
        <taxon>Eukaryota</taxon>
        <taxon>Fungi</taxon>
        <taxon>Dikarya</taxon>
        <taxon>Ascomycota</taxon>
        <taxon>Pezizomycotina</taxon>
        <taxon>Dothideomycetes</taxon>
        <taxon>Pleosporomycetidae</taxon>
        <taxon>Pleosporales</taxon>
        <taxon>Pleosporales incertae sedis</taxon>
        <taxon>Lojkania</taxon>
    </lineage>
</organism>
<sequence length="493" mass="54996">MACADTGSEENIISADLVAALRLPIHLESKQQFVLASGKVVQAIGQVTAPCGFGVDTSPLPTLLRCVFHVFVKLATPIIMGMAFLEETETMTKHRHRLVRVPRPAIQALQVYSLGRPRKNLVCYIDGKQALAVPDSGSDIDLMTPRFAIENGLQISHGEEMLEFADGTVAVTSGSVQVELAVNNFESSITRIPAVNFYLLDNFIHDVLIGADSVEELEVFTKNQHALVATSDSSGPLGLNRIRHLGALDRIVSWVKGKISKMQNQDATSNDTMENTLNDQYENDRRERETLRIAHLPLDEQESAMDAEARRQAEYNRRRTQPSSPSSSEGLSASSQPFSSQDDTNLLGIGTELASRDLTLPIIPLDQMYSIGYRCEHPGCTAAPFQTQYLLNSHMNVHSQIRPHYCPVKGCPRGEGGKGFKRKNEMIRHQLVHESPGYVCPFCPDREHKYPRPENLQRHVRVHHIDKDKDDPQLREVLAQRPEGGSRGRRRRT</sequence>
<feature type="compositionally biased region" description="Polar residues" evidence="1">
    <location>
        <begin position="262"/>
        <end position="280"/>
    </location>
</feature>
<feature type="domain" description="C2H2-type" evidence="2">
    <location>
        <begin position="404"/>
        <end position="433"/>
    </location>
</feature>
<dbReference type="AlphaFoldDB" id="A0A9P4N9Z7"/>
<dbReference type="Proteomes" id="UP000800093">
    <property type="component" value="Unassembled WGS sequence"/>
</dbReference>
<feature type="domain" description="C2H2-type" evidence="2">
    <location>
        <begin position="438"/>
        <end position="463"/>
    </location>
</feature>
<feature type="compositionally biased region" description="Basic and acidic residues" evidence="1">
    <location>
        <begin position="465"/>
        <end position="474"/>
    </location>
</feature>
<feature type="compositionally biased region" description="Basic and acidic residues" evidence="1">
    <location>
        <begin position="282"/>
        <end position="292"/>
    </location>
</feature>
<evidence type="ECO:0000313" key="3">
    <source>
        <dbReference type="EMBL" id="KAF2269357.1"/>
    </source>
</evidence>
<feature type="compositionally biased region" description="Low complexity" evidence="1">
    <location>
        <begin position="322"/>
        <end position="337"/>
    </location>
</feature>
<dbReference type="InterPro" id="IPR021109">
    <property type="entry name" value="Peptidase_aspartic_dom_sf"/>
</dbReference>
<name>A0A9P4N9Z7_9PLEO</name>
<accession>A0A9P4N9Z7</accession>
<dbReference type="SMART" id="SM00355">
    <property type="entry name" value="ZnF_C2H2"/>
    <property type="match status" value="3"/>
</dbReference>
<dbReference type="GO" id="GO:0005634">
    <property type="term" value="C:nucleus"/>
    <property type="evidence" value="ECO:0007669"/>
    <property type="project" value="TreeGrafter"/>
</dbReference>
<dbReference type="PANTHER" id="PTHR46179:SF19">
    <property type="entry name" value="C2H2 FINGER DOMAIN TRANSCRIPTION FACTOR (EUROFUNG)-RELATED"/>
    <property type="match status" value="1"/>
</dbReference>
<evidence type="ECO:0000256" key="1">
    <source>
        <dbReference type="SAM" id="MobiDB-lite"/>
    </source>
</evidence>
<dbReference type="GO" id="GO:0006357">
    <property type="term" value="P:regulation of transcription by RNA polymerase II"/>
    <property type="evidence" value="ECO:0007669"/>
    <property type="project" value="TreeGrafter"/>
</dbReference>
<keyword evidence="4" id="KW-1185">Reference proteome</keyword>
<dbReference type="Gene3D" id="3.30.160.60">
    <property type="entry name" value="Classic Zinc Finger"/>
    <property type="match status" value="1"/>
</dbReference>
<dbReference type="InterPro" id="IPR051061">
    <property type="entry name" value="Zinc_finger_trans_reg"/>
</dbReference>
<dbReference type="InterPro" id="IPR036236">
    <property type="entry name" value="Znf_C2H2_sf"/>
</dbReference>
<evidence type="ECO:0000259" key="2">
    <source>
        <dbReference type="SMART" id="SM00355"/>
    </source>
</evidence>
<dbReference type="Gene3D" id="2.40.70.10">
    <property type="entry name" value="Acid Proteases"/>
    <property type="match status" value="2"/>
</dbReference>
<feature type="region of interest" description="Disordered" evidence="1">
    <location>
        <begin position="465"/>
        <end position="493"/>
    </location>
</feature>
<dbReference type="EMBL" id="ML986582">
    <property type="protein sequence ID" value="KAF2269357.1"/>
    <property type="molecule type" value="Genomic_DNA"/>
</dbReference>
<dbReference type="PANTHER" id="PTHR46179">
    <property type="entry name" value="ZINC FINGER PROTEIN"/>
    <property type="match status" value="1"/>
</dbReference>
<feature type="region of interest" description="Disordered" evidence="1">
    <location>
        <begin position="262"/>
        <end position="344"/>
    </location>
</feature>
<dbReference type="CDD" id="cd00303">
    <property type="entry name" value="retropepsin_like"/>
    <property type="match status" value="2"/>
</dbReference>
<feature type="domain" description="C2H2-type" evidence="2">
    <location>
        <begin position="373"/>
        <end position="398"/>
    </location>
</feature>
<comment type="caution">
    <text evidence="3">The sequence shown here is derived from an EMBL/GenBank/DDBJ whole genome shotgun (WGS) entry which is preliminary data.</text>
</comment>
<evidence type="ECO:0000313" key="4">
    <source>
        <dbReference type="Proteomes" id="UP000800093"/>
    </source>
</evidence>
<reference evidence="4" key="1">
    <citation type="journal article" date="2020" name="Stud. Mycol.">
        <title>101 Dothideomycetes genomes: A test case for predicting lifestyles and emergence of pathogens.</title>
        <authorList>
            <person name="Haridas S."/>
            <person name="Albert R."/>
            <person name="Binder M."/>
            <person name="Bloem J."/>
            <person name="LaButti K."/>
            <person name="Salamov A."/>
            <person name="Andreopoulos B."/>
            <person name="Baker S."/>
            <person name="Barry K."/>
            <person name="Bills G."/>
            <person name="Bluhm B."/>
            <person name="Cannon C."/>
            <person name="Castanera R."/>
            <person name="Culley D."/>
            <person name="Daum C."/>
            <person name="Ezra D."/>
            <person name="Gonzalez J."/>
            <person name="Henrissat B."/>
            <person name="Kuo A."/>
            <person name="Liang C."/>
            <person name="Lipzen A."/>
            <person name="Lutzoni F."/>
            <person name="Magnuson J."/>
            <person name="Mondo S."/>
            <person name="Nolan M."/>
            <person name="Ohm R."/>
            <person name="Pangilinan J."/>
            <person name="Park H.-J."/>
            <person name="Ramirez L."/>
            <person name="Alfaro M."/>
            <person name="Sun H."/>
            <person name="Tritt A."/>
            <person name="Yoshinaga Y."/>
            <person name="Zwiers L.-H."/>
            <person name="Turgeon B."/>
            <person name="Goodwin S."/>
            <person name="Spatafora J."/>
            <person name="Crous P."/>
            <person name="Grigoriev I."/>
        </authorList>
    </citation>
    <scope>NUCLEOTIDE SEQUENCE [LARGE SCALE GENOMIC DNA]</scope>
    <source>
        <strain evidence="4">CBS 304.66</strain>
    </source>
</reference>
<proteinExistence type="predicted"/>